<evidence type="ECO:0000313" key="12">
    <source>
        <dbReference type="EMBL" id="KAK4457933.1"/>
    </source>
</evidence>
<keyword evidence="7 9" id="KW-0472">Membrane</keyword>
<feature type="region of interest" description="Disordered" evidence="8">
    <location>
        <begin position="475"/>
        <end position="512"/>
    </location>
</feature>
<dbReference type="InterPro" id="IPR036640">
    <property type="entry name" value="ABC1_TM_sf"/>
</dbReference>
<dbReference type="PROSITE" id="PS00211">
    <property type="entry name" value="ABC_TRANSPORTER_1"/>
    <property type="match status" value="2"/>
</dbReference>
<feature type="region of interest" description="Disordered" evidence="8">
    <location>
        <begin position="25"/>
        <end position="55"/>
    </location>
</feature>
<dbReference type="PROSITE" id="PS50893">
    <property type="entry name" value="ABC_TRANSPORTER_2"/>
    <property type="match status" value="2"/>
</dbReference>
<evidence type="ECO:0000256" key="1">
    <source>
        <dbReference type="ARBA" id="ARBA00004141"/>
    </source>
</evidence>
<dbReference type="FunFam" id="3.40.50.300:FF:000913">
    <property type="entry name" value="ABC multidrug transporter SitT"/>
    <property type="match status" value="1"/>
</dbReference>
<comment type="similarity">
    <text evidence="2">Belongs to the ABC transporter superfamily. ABCB family. Multidrug resistance exporter (TC 3.A.1.201) subfamily.</text>
</comment>
<evidence type="ECO:0000259" key="10">
    <source>
        <dbReference type="PROSITE" id="PS50893"/>
    </source>
</evidence>
<dbReference type="PANTHER" id="PTHR43394">
    <property type="entry name" value="ATP-DEPENDENT PERMEASE MDL1, MITOCHONDRIAL"/>
    <property type="match status" value="1"/>
</dbReference>
<comment type="subcellular location">
    <subcellularLocation>
        <location evidence="1">Membrane</location>
        <topology evidence="1">Multi-pass membrane protein</topology>
    </subcellularLocation>
</comment>
<dbReference type="GO" id="GO:0090374">
    <property type="term" value="P:oligopeptide export from mitochondrion"/>
    <property type="evidence" value="ECO:0007669"/>
    <property type="project" value="TreeGrafter"/>
</dbReference>
<keyword evidence="4" id="KW-0547">Nucleotide-binding</keyword>
<feature type="domain" description="ABC transmembrane type-1" evidence="11">
    <location>
        <begin position="777"/>
        <end position="1066"/>
    </location>
</feature>
<dbReference type="Pfam" id="PF00005">
    <property type="entry name" value="ABC_tran"/>
    <property type="match status" value="3"/>
</dbReference>
<evidence type="ECO:0000256" key="6">
    <source>
        <dbReference type="ARBA" id="ARBA00022989"/>
    </source>
</evidence>
<dbReference type="GO" id="GO:0016887">
    <property type="term" value="F:ATP hydrolysis activity"/>
    <property type="evidence" value="ECO:0007669"/>
    <property type="project" value="InterPro"/>
</dbReference>
<dbReference type="InterPro" id="IPR003593">
    <property type="entry name" value="AAA+_ATPase"/>
</dbReference>
<dbReference type="CDD" id="cd03249">
    <property type="entry name" value="ABC_MTABC3_MDL1_MDL2"/>
    <property type="match status" value="1"/>
</dbReference>
<feature type="compositionally biased region" description="Basic and acidic residues" evidence="8">
    <location>
        <begin position="497"/>
        <end position="509"/>
    </location>
</feature>
<keyword evidence="6 9" id="KW-1133">Transmembrane helix</keyword>
<feature type="transmembrane region" description="Helical" evidence="9">
    <location>
        <begin position="309"/>
        <end position="331"/>
    </location>
</feature>
<comment type="caution">
    <text evidence="12">The sequence shown here is derived from an EMBL/GenBank/DDBJ whole genome shotgun (WGS) entry which is preliminary data.</text>
</comment>
<dbReference type="GO" id="GO:0015421">
    <property type="term" value="F:ABC-type oligopeptide transporter activity"/>
    <property type="evidence" value="ECO:0007669"/>
    <property type="project" value="TreeGrafter"/>
</dbReference>
<evidence type="ECO:0000256" key="2">
    <source>
        <dbReference type="ARBA" id="ARBA00007577"/>
    </source>
</evidence>
<organism evidence="12 13">
    <name type="scientific">Cladorrhinum samala</name>
    <dbReference type="NCBI Taxonomy" id="585594"/>
    <lineage>
        <taxon>Eukaryota</taxon>
        <taxon>Fungi</taxon>
        <taxon>Dikarya</taxon>
        <taxon>Ascomycota</taxon>
        <taxon>Pezizomycotina</taxon>
        <taxon>Sordariomycetes</taxon>
        <taxon>Sordariomycetidae</taxon>
        <taxon>Sordariales</taxon>
        <taxon>Podosporaceae</taxon>
        <taxon>Cladorrhinum</taxon>
    </lineage>
</organism>
<evidence type="ECO:0000256" key="8">
    <source>
        <dbReference type="SAM" id="MobiDB-lite"/>
    </source>
</evidence>
<dbReference type="SMART" id="SM00382">
    <property type="entry name" value="AAA"/>
    <property type="match status" value="2"/>
</dbReference>
<dbReference type="InterPro" id="IPR039421">
    <property type="entry name" value="Type_1_exporter"/>
</dbReference>
<feature type="transmembrane region" description="Helical" evidence="9">
    <location>
        <begin position="131"/>
        <end position="151"/>
    </location>
</feature>
<evidence type="ECO:0000256" key="9">
    <source>
        <dbReference type="SAM" id="Phobius"/>
    </source>
</evidence>
<dbReference type="InterPro" id="IPR003439">
    <property type="entry name" value="ABC_transporter-like_ATP-bd"/>
</dbReference>
<dbReference type="CDD" id="cd18578">
    <property type="entry name" value="ABC_6TM_Pgp_ABCB1_D2_like"/>
    <property type="match status" value="1"/>
</dbReference>
<sequence>MADTAERTEKSGAVSVPPAVVVDAIEPVPADHASPPEAPSPNHQEQTAAEIKARPEREPKPADYFRVFGYAKPFDVACFIAAGLASSGAGITLPLMNVVFGKLVNQFNEYFTPGTDMSEAEFKSQLNTQSIYLLALFLGRLVLSYINKFAFRMMGIRLSSAIRLHYLQSLFGQSIHVLDSLPSGAAASTITATANVLQLGVSEKLGVFLEFTATIIASFAVAFSYNWELTLVTSSVLLFILGVLSILLPFILKGHGRMTRAEAKATSVASETFGGIRMITACGAEERITQKYATWVQEAKKHGQFTAPLIALQFGIIFFALFSAFGLAFWYGVKQISEDRLDNVGTVLIVLMSVMMVVISLERISTPLLAVGKATVAACEFFTVIDAPKPPTGTLKEPDVTAADNIVFSNVTFAYPGRPHVKVLDGLDLTIEAGKLTAIVGPSGSGKSTIVGLIQRWYTLQDQYLIEKAVEKDKKKKKKKKNGKGGEEDKESSDDELPGKEASPEETGPRVELAGTITTAGHPLDDIELKWWRSQIGLVQQEPFLFNDTIYQNVAYGLVGSEWENEPEERKRELVKEACKEAFADEFIDRLPDGYNTQVGDAGAKLSGGQRQRIAIARSIIRKPKILILDEATSAIDVRSERIVQAALDRVARNRTTITIAHRLSTIKKADRIVVLQKGKVVEAGTHDTLQQNFEGVYYGLVHAQQLSLGSTIEGAEEDAEHHEEEIGKIISREKSAAKTEEGGGDAAAGPKVKNRNLFTSFGRLLYEQRSRFPSYILTIFFSMACAAGTPLQAYLFAKVVEVYQYVDDPAKFRSDGNFWSLMWLVLAIGIGLAYFLMGYIATHLAYYISATYRQQYFESILFQKTSYFDHDDNSQGTLVSRVASDPKQLEELLGVNMAMVYTAVFGLIGALCIAFVYSWKISIVALFVTVPLGILSMYWRFRYEVEFEKMNAAVFEESSKFASESIGAFRSVAAFTLEGIICDRYQALLRNHITTAYKKARWQSLIFALSDSVSIGCQALIFWYGGQLLASRELDAVSYLISFFAVVQGAEAAGQGLAFGPNAAQAAQASNRILNTRETRNLDSISDSETVPDTDGGVKIELRDVHFRYPTRDVPVFKGLNLTIEKGQFAALVGASGCGKTSVVSLLERFYDIEKGKILANGRDITEINVYQYRKNLSLVAQEATLFQGTIRDNVLLGVDPASVTEDRLHSACRDASIHDFVVSLPDGYNTSIGTKGVSLSGGQKQRLAIARALIRDPKILLLDEATSSLDSESEKLVQAAFERAGKGRTMVVVAHRLATVQNADVIFVLGEGGKLLEKGRHQQLLKNRGVYWNMCQSQALDR</sequence>
<dbReference type="InterPro" id="IPR027417">
    <property type="entry name" value="P-loop_NTPase"/>
</dbReference>
<name>A0AAV9HEH1_9PEZI</name>
<dbReference type="EMBL" id="MU865090">
    <property type="protein sequence ID" value="KAK4457933.1"/>
    <property type="molecule type" value="Genomic_DNA"/>
</dbReference>
<dbReference type="Gene3D" id="3.40.50.300">
    <property type="entry name" value="P-loop containing nucleotide triphosphate hydrolases"/>
    <property type="match status" value="2"/>
</dbReference>
<evidence type="ECO:0000256" key="3">
    <source>
        <dbReference type="ARBA" id="ARBA00022692"/>
    </source>
</evidence>
<protein>
    <submittedName>
        <fullName evidence="12">ABC transporter BEA3</fullName>
    </submittedName>
</protein>
<dbReference type="InterPro" id="IPR017871">
    <property type="entry name" value="ABC_transporter-like_CS"/>
</dbReference>
<feature type="transmembrane region" description="Helical" evidence="9">
    <location>
        <begin position="231"/>
        <end position="252"/>
    </location>
</feature>
<dbReference type="GO" id="GO:0005524">
    <property type="term" value="F:ATP binding"/>
    <property type="evidence" value="ECO:0007669"/>
    <property type="project" value="UniProtKB-KW"/>
</dbReference>
<feature type="transmembrane region" description="Helical" evidence="9">
    <location>
        <begin position="76"/>
        <end position="100"/>
    </location>
</feature>
<feature type="transmembrane region" description="Helical" evidence="9">
    <location>
        <begin position="776"/>
        <end position="798"/>
    </location>
</feature>
<reference evidence="12" key="2">
    <citation type="submission" date="2023-06" db="EMBL/GenBank/DDBJ databases">
        <authorList>
            <consortium name="Lawrence Berkeley National Laboratory"/>
            <person name="Mondo S.J."/>
            <person name="Hensen N."/>
            <person name="Bonometti L."/>
            <person name="Westerberg I."/>
            <person name="Brannstrom I.O."/>
            <person name="Guillou S."/>
            <person name="Cros-Aarteil S."/>
            <person name="Calhoun S."/>
            <person name="Haridas S."/>
            <person name="Kuo A."/>
            <person name="Pangilinan J."/>
            <person name="Riley R."/>
            <person name="Labutti K."/>
            <person name="Andreopoulos B."/>
            <person name="Lipzen A."/>
            <person name="Chen C."/>
            <person name="Yanf M."/>
            <person name="Daum C."/>
            <person name="Ng V."/>
            <person name="Clum A."/>
            <person name="Steindorff A."/>
            <person name="Ohm R."/>
            <person name="Martin F."/>
            <person name="Silar P."/>
            <person name="Natvig D."/>
            <person name="Lalanne C."/>
            <person name="Gautier V."/>
            <person name="Ament-Velasquez S.L."/>
            <person name="Kruys A."/>
            <person name="Hutchinson M.I."/>
            <person name="Powell A.J."/>
            <person name="Barry K."/>
            <person name="Miller A.N."/>
            <person name="Grigoriev I.V."/>
            <person name="Debuchy R."/>
            <person name="Gladieux P."/>
            <person name="Thoren M.H."/>
            <person name="Johannesson H."/>
        </authorList>
    </citation>
    <scope>NUCLEOTIDE SEQUENCE</scope>
    <source>
        <strain evidence="12">PSN324</strain>
    </source>
</reference>
<proteinExistence type="inferred from homology"/>
<dbReference type="SUPFAM" id="SSF52540">
    <property type="entry name" value="P-loop containing nucleoside triphosphate hydrolases"/>
    <property type="match status" value="3"/>
</dbReference>
<evidence type="ECO:0000256" key="5">
    <source>
        <dbReference type="ARBA" id="ARBA00022840"/>
    </source>
</evidence>
<feature type="domain" description="ABC transporter" evidence="10">
    <location>
        <begin position="1101"/>
        <end position="1339"/>
    </location>
</feature>
<feature type="transmembrane region" description="Helical" evidence="9">
    <location>
        <begin position="899"/>
        <end position="918"/>
    </location>
</feature>
<feature type="transmembrane region" description="Helical" evidence="9">
    <location>
        <begin position="818"/>
        <end position="838"/>
    </location>
</feature>
<dbReference type="Gene3D" id="1.20.1560.10">
    <property type="entry name" value="ABC transporter type 1, transmembrane domain"/>
    <property type="match status" value="1"/>
</dbReference>
<dbReference type="PANTHER" id="PTHR43394:SF27">
    <property type="entry name" value="ATP-DEPENDENT TRANSLOCASE ABCB1-LIKE"/>
    <property type="match status" value="1"/>
</dbReference>
<feature type="transmembrane region" description="Helical" evidence="9">
    <location>
        <begin position="343"/>
        <end position="361"/>
    </location>
</feature>
<feature type="transmembrane region" description="Helical" evidence="9">
    <location>
        <begin position="924"/>
        <end position="942"/>
    </location>
</feature>
<keyword evidence="13" id="KW-1185">Reference proteome</keyword>
<evidence type="ECO:0000313" key="13">
    <source>
        <dbReference type="Proteomes" id="UP001321749"/>
    </source>
</evidence>
<keyword evidence="3 9" id="KW-0812">Transmembrane</keyword>
<evidence type="ECO:0000259" key="11">
    <source>
        <dbReference type="PROSITE" id="PS50929"/>
    </source>
</evidence>
<dbReference type="Proteomes" id="UP001321749">
    <property type="component" value="Unassembled WGS sequence"/>
</dbReference>
<evidence type="ECO:0000256" key="4">
    <source>
        <dbReference type="ARBA" id="ARBA00022741"/>
    </source>
</evidence>
<dbReference type="InterPro" id="IPR011527">
    <property type="entry name" value="ABC1_TM_dom"/>
</dbReference>
<keyword evidence="5" id="KW-0067">ATP-binding</keyword>
<dbReference type="Pfam" id="PF00664">
    <property type="entry name" value="ABC_membrane"/>
    <property type="match status" value="2"/>
</dbReference>
<dbReference type="CDD" id="cd18577">
    <property type="entry name" value="ABC_6TM_Pgp_ABCB1_D1_like"/>
    <property type="match status" value="1"/>
</dbReference>
<dbReference type="PROSITE" id="PS50929">
    <property type="entry name" value="ABC_TM1F"/>
    <property type="match status" value="2"/>
</dbReference>
<reference evidence="12" key="1">
    <citation type="journal article" date="2023" name="Mol. Phylogenet. Evol.">
        <title>Genome-scale phylogeny and comparative genomics of the fungal order Sordariales.</title>
        <authorList>
            <person name="Hensen N."/>
            <person name="Bonometti L."/>
            <person name="Westerberg I."/>
            <person name="Brannstrom I.O."/>
            <person name="Guillou S."/>
            <person name="Cros-Aarteil S."/>
            <person name="Calhoun S."/>
            <person name="Haridas S."/>
            <person name="Kuo A."/>
            <person name="Mondo S."/>
            <person name="Pangilinan J."/>
            <person name="Riley R."/>
            <person name="LaButti K."/>
            <person name="Andreopoulos B."/>
            <person name="Lipzen A."/>
            <person name="Chen C."/>
            <person name="Yan M."/>
            <person name="Daum C."/>
            <person name="Ng V."/>
            <person name="Clum A."/>
            <person name="Steindorff A."/>
            <person name="Ohm R.A."/>
            <person name="Martin F."/>
            <person name="Silar P."/>
            <person name="Natvig D.O."/>
            <person name="Lalanne C."/>
            <person name="Gautier V."/>
            <person name="Ament-Velasquez S.L."/>
            <person name="Kruys A."/>
            <person name="Hutchinson M.I."/>
            <person name="Powell A.J."/>
            <person name="Barry K."/>
            <person name="Miller A.N."/>
            <person name="Grigoriev I.V."/>
            <person name="Debuchy R."/>
            <person name="Gladieux P."/>
            <person name="Hiltunen Thoren M."/>
            <person name="Johannesson H."/>
        </authorList>
    </citation>
    <scope>NUCLEOTIDE SEQUENCE</scope>
    <source>
        <strain evidence="12">PSN324</strain>
    </source>
</reference>
<feature type="domain" description="ABC transmembrane type-1" evidence="11">
    <location>
        <begin position="80"/>
        <end position="366"/>
    </location>
</feature>
<accession>A0AAV9HEH1</accession>
<feature type="domain" description="ABC transporter" evidence="10">
    <location>
        <begin position="406"/>
        <end position="703"/>
    </location>
</feature>
<evidence type="ECO:0000256" key="7">
    <source>
        <dbReference type="ARBA" id="ARBA00023136"/>
    </source>
</evidence>
<gene>
    <name evidence="12" type="ORF">QBC42DRAFT_300737</name>
</gene>
<dbReference type="SUPFAM" id="SSF90123">
    <property type="entry name" value="ABC transporter transmembrane region"/>
    <property type="match status" value="2"/>
</dbReference>
<dbReference type="GO" id="GO:0005743">
    <property type="term" value="C:mitochondrial inner membrane"/>
    <property type="evidence" value="ECO:0007669"/>
    <property type="project" value="TreeGrafter"/>
</dbReference>